<dbReference type="CDD" id="cd17535">
    <property type="entry name" value="REC_NarL-like"/>
    <property type="match status" value="1"/>
</dbReference>
<dbReference type="GO" id="GO:0000160">
    <property type="term" value="P:phosphorelay signal transduction system"/>
    <property type="evidence" value="ECO:0007669"/>
    <property type="project" value="InterPro"/>
</dbReference>
<dbReference type="SUPFAM" id="SSF46894">
    <property type="entry name" value="C-terminal effector domain of the bipartite response regulators"/>
    <property type="match status" value="1"/>
</dbReference>
<feature type="modified residue" description="4-aspartylphosphate" evidence="5">
    <location>
        <position position="59"/>
    </location>
</feature>
<dbReference type="PROSITE" id="PS00622">
    <property type="entry name" value="HTH_LUXR_1"/>
    <property type="match status" value="1"/>
</dbReference>
<dbReference type="InterPro" id="IPR001789">
    <property type="entry name" value="Sig_transdc_resp-reg_receiver"/>
</dbReference>
<evidence type="ECO:0000256" key="4">
    <source>
        <dbReference type="ARBA" id="ARBA00023163"/>
    </source>
</evidence>
<dbReference type="InterPro" id="IPR000792">
    <property type="entry name" value="Tscrpt_reg_LuxR_C"/>
</dbReference>
<dbReference type="SMART" id="SM00421">
    <property type="entry name" value="HTH_LUXR"/>
    <property type="match status" value="1"/>
</dbReference>
<dbReference type="PRINTS" id="PR00038">
    <property type="entry name" value="HTHLUXR"/>
</dbReference>
<accession>A0A101SSD3</accession>
<dbReference type="InterPro" id="IPR039420">
    <property type="entry name" value="WalR-like"/>
</dbReference>
<keyword evidence="1 5" id="KW-0597">Phosphoprotein</keyword>
<dbReference type="CDD" id="cd06170">
    <property type="entry name" value="LuxR_C_like"/>
    <property type="match status" value="1"/>
</dbReference>
<dbReference type="OrthoDB" id="9808843at2"/>
<feature type="domain" description="Response regulatory" evidence="8">
    <location>
        <begin position="8"/>
        <end position="124"/>
    </location>
</feature>
<dbReference type="EMBL" id="LMWW01000049">
    <property type="protein sequence ID" value="KUN79188.1"/>
    <property type="molecule type" value="Genomic_DNA"/>
</dbReference>
<sequence length="244" mass="25864">MTSGGTIRVLIADDQQMVRQGFTVLLNAHPGIEVIGQAVHGLDAVAKVAELVPDVVLMDIRMPELGGIDATRHITLAHPAVKVLVLTTFDLDEYVYEALCAGASGFLLKDASAEQLAEAVRVVAAGDALLAPGVTRKLIAEFSRLNGTPRPPQKERVGDLTERETEVLALIAQGLSNAEIARELVVAEQTVKTHVGRILVKLGLRDRTQAAVFAYESGLVRPSGYGNGSPSGSPWGSPGRTRST</sequence>
<gene>
    <name evidence="9" type="ORF">AQJ64_29355</name>
</gene>
<dbReference type="InterPro" id="IPR011006">
    <property type="entry name" value="CheY-like_superfamily"/>
</dbReference>
<evidence type="ECO:0000313" key="9">
    <source>
        <dbReference type="EMBL" id="KUN79188.1"/>
    </source>
</evidence>
<feature type="region of interest" description="Disordered" evidence="6">
    <location>
        <begin position="223"/>
        <end position="244"/>
    </location>
</feature>
<keyword evidence="2" id="KW-0805">Transcription regulation</keyword>
<dbReference type="InterPro" id="IPR016032">
    <property type="entry name" value="Sig_transdc_resp-reg_C-effctor"/>
</dbReference>
<evidence type="ECO:0000256" key="5">
    <source>
        <dbReference type="PROSITE-ProRule" id="PRU00169"/>
    </source>
</evidence>
<keyword evidence="3" id="KW-0238">DNA-binding</keyword>
<organism evidence="9 10">
    <name type="scientific">Streptomyces griseoruber</name>
    <dbReference type="NCBI Taxonomy" id="1943"/>
    <lineage>
        <taxon>Bacteria</taxon>
        <taxon>Bacillati</taxon>
        <taxon>Actinomycetota</taxon>
        <taxon>Actinomycetes</taxon>
        <taxon>Kitasatosporales</taxon>
        <taxon>Streptomycetaceae</taxon>
        <taxon>Streptomyces</taxon>
    </lineage>
</organism>
<proteinExistence type="predicted"/>
<keyword evidence="4" id="KW-0804">Transcription</keyword>
<reference evidence="9 10" key="1">
    <citation type="submission" date="2015-10" db="EMBL/GenBank/DDBJ databases">
        <title>Draft genome sequence of Streptomyces griseoruber DSM 40281, type strain for the species Streptomyces griseoruber.</title>
        <authorList>
            <person name="Ruckert C."/>
            <person name="Winkler A."/>
            <person name="Kalinowski J."/>
            <person name="Kampfer P."/>
            <person name="Glaeser S."/>
        </authorList>
    </citation>
    <scope>NUCLEOTIDE SEQUENCE [LARGE SCALE GENOMIC DNA]</scope>
    <source>
        <strain evidence="9 10">DSM 40281</strain>
    </source>
</reference>
<dbReference type="Proteomes" id="UP000052982">
    <property type="component" value="Unassembled WGS sequence"/>
</dbReference>
<evidence type="ECO:0000259" key="7">
    <source>
        <dbReference type="PROSITE" id="PS50043"/>
    </source>
</evidence>
<evidence type="ECO:0000259" key="8">
    <source>
        <dbReference type="PROSITE" id="PS50110"/>
    </source>
</evidence>
<dbReference type="Gene3D" id="3.40.50.2300">
    <property type="match status" value="1"/>
</dbReference>
<dbReference type="AlphaFoldDB" id="A0A101SSD3"/>
<protein>
    <submittedName>
        <fullName evidence="9">LuxR family transcriptional regulator</fullName>
    </submittedName>
</protein>
<dbReference type="RefSeq" id="WP_055636704.1">
    <property type="nucleotide sequence ID" value="NZ_JBIRRP010000018.1"/>
</dbReference>
<dbReference type="InterPro" id="IPR058245">
    <property type="entry name" value="NreC/VraR/RcsB-like_REC"/>
</dbReference>
<dbReference type="PROSITE" id="PS50043">
    <property type="entry name" value="HTH_LUXR_2"/>
    <property type="match status" value="1"/>
</dbReference>
<dbReference type="PANTHER" id="PTHR43214:SF24">
    <property type="entry name" value="TRANSCRIPTIONAL REGULATORY PROTEIN NARL-RELATED"/>
    <property type="match status" value="1"/>
</dbReference>
<dbReference type="PANTHER" id="PTHR43214">
    <property type="entry name" value="TWO-COMPONENT RESPONSE REGULATOR"/>
    <property type="match status" value="1"/>
</dbReference>
<dbReference type="SMART" id="SM00448">
    <property type="entry name" value="REC"/>
    <property type="match status" value="1"/>
</dbReference>
<dbReference type="GO" id="GO:0006355">
    <property type="term" value="P:regulation of DNA-templated transcription"/>
    <property type="evidence" value="ECO:0007669"/>
    <property type="project" value="InterPro"/>
</dbReference>
<name>A0A101SSD3_9ACTN</name>
<evidence type="ECO:0000256" key="2">
    <source>
        <dbReference type="ARBA" id="ARBA00023015"/>
    </source>
</evidence>
<comment type="caution">
    <text evidence="9">The sequence shown here is derived from an EMBL/GenBank/DDBJ whole genome shotgun (WGS) entry which is preliminary data.</text>
</comment>
<dbReference type="SUPFAM" id="SSF52172">
    <property type="entry name" value="CheY-like"/>
    <property type="match status" value="1"/>
</dbReference>
<keyword evidence="10" id="KW-1185">Reference proteome</keyword>
<dbReference type="Pfam" id="PF00072">
    <property type="entry name" value="Response_reg"/>
    <property type="match status" value="1"/>
</dbReference>
<evidence type="ECO:0000256" key="1">
    <source>
        <dbReference type="ARBA" id="ARBA00022553"/>
    </source>
</evidence>
<dbReference type="STRING" id="1943.AQJ64_29355"/>
<dbReference type="PROSITE" id="PS50110">
    <property type="entry name" value="RESPONSE_REGULATORY"/>
    <property type="match status" value="1"/>
</dbReference>
<evidence type="ECO:0000313" key="10">
    <source>
        <dbReference type="Proteomes" id="UP000052982"/>
    </source>
</evidence>
<dbReference type="GO" id="GO:0003677">
    <property type="term" value="F:DNA binding"/>
    <property type="evidence" value="ECO:0007669"/>
    <property type="project" value="UniProtKB-KW"/>
</dbReference>
<evidence type="ECO:0000256" key="3">
    <source>
        <dbReference type="ARBA" id="ARBA00023125"/>
    </source>
</evidence>
<dbReference type="Pfam" id="PF00196">
    <property type="entry name" value="GerE"/>
    <property type="match status" value="1"/>
</dbReference>
<evidence type="ECO:0000256" key="6">
    <source>
        <dbReference type="SAM" id="MobiDB-lite"/>
    </source>
</evidence>
<feature type="domain" description="HTH luxR-type" evidence="7">
    <location>
        <begin position="153"/>
        <end position="218"/>
    </location>
</feature>